<evidence type="ECO:0000313" key="15">
    <source>
        <dbReference type="Proteomes" id="UP000321746"/>
    </source>
</evidence>
<evidence type="ECO:0000256" key="12">
    <source>
        <dbReference type="ARBA" id="ARBA00047712"/>
    </source>
</evidence>
<name>A0A511XH77_9PROT</name>
<dbReference type="EMBL" id="BJYG01000004">
    <property type="protein sequence ID" value="GEN62305.1"/>
    <property type="molecule type" value="Genomic_DNA"/>
</dbReference>
<keyword evidence="10 13" id="KW-0472">Membrane</keyword>
<keyword evidence="4 13" id="KW-1003">Cell membrane</keyword>
<feature type="transmembrane region" description="Helical" evidence="13">
    <location>
        <begin position="6"/>
        <end position="21"/>
    </location>
</feature>
<accession>A0A511XH77</accession>
<evidence type="ECO:0000256" key="13">
    <source>
        <dbReference type="RuleBase" id="RU004429"/>
    </source>
</evidence>
<comment type="subunit">
    <text evidence="11">Composed of 13 different subunits. Subunits NuoA, H, J, K, L, M, N constitute the membrane sector of the complex.</text>
</comment>
<dbReference type="AlphaFoldDB" id="A0A511XH77"/>
<comment type="similarity">
    <text evidence="2 13">Belongs to the complex I subunit 6 family.</text>
</comment>
<comment type="subcellular location">
    <subcellularLocation>
        <location evidence="1 13">Cell membrane</location>
        <topology evidence="1 13">Multi-pass membrane protein</topology>
    </subcellularLocation>
</comment>
<dbReference type="Proteomes" id="UP000321746">
    <property type="component" value="Unassembled WGS sequence"/>
</dbReference>
<dbReference type="InterPro" id="IPR001457">
    <property type="entry name" value="NADH_UbQ/plastoQ_OxRdtase_su6"/>
</dbReference>
<keyword evidence="15" id="KW-1185">Reference proteome</keyword>
<dbReference type="InterPro" id="IPR042106">
    <property type="entry name" value="Nuo/plastoQ_OxRdtase_6_NuoJ"/>
</dbReference>
<dbReference type="PANTHER" id="PTHR33269:SF17">
    <property type="entry name" value="NADH-UBIQUINONE OXIDOREDUCTASE CHAIN 6"/>
    <property type="match status" value="1"/>
</dbReference>
<comment type="function">
    <text evidence="13">NDH-1 shuttles electrons from NADH, via FMN and iron-sulfur (Fe-S) centers, to quinones in the respiratory chain. Couples the redox reaction to proton translocation (for every two electrons transferred, four hydrogen ions are translocated across the cytoplasmic membrane), and thus conserves the redox energy in a proton gradient.</text>
</comment>
<dbReference type="PANTHER" id="PTHR33269">
    <property type="entry name" value="NADH-UBIQUINONE OXIDOREDUCTASE CHAIN 6"/>
    <property type="match status" value="1"/>
</dbReference>
<evidence type="ECO:0000256" key="2">
    <source>
        <dbReference type="ARBA" id="ARBA00005698"/>
    </source>
</evidence>
<feature type="transmembrane region" description="Helical" evidence="13">
    <location>
        <begin position="132"/>
        <end position="157"/>
    </location>
</feature>
<dbReference type="RefSeq" id="WP_146885743.1">
    <property type="nucleotide sequence ID" value="NZ_BJYG01000004.1"/>
</dbReference>
<keyword evidence="7" id="KW-1278">Translocase</keyword>
<comment type="catalytic activity">
    <reaction evidence="12 13">
        <text>a quinone + NADH + 5 H(+)(in) = a quinol + NAD(+) + 4 H(+)(out)</text>
        <dbReference type="Rhea" id="RHEA:57888"/>
        <dbReference type="ChEBI" id="CHEBI:15378"/>
        <dbReference type="ChEBI" id="CHEBI:24646"/>
        <dbReference type="ChEBI" id="CHEBI:57540"/>
        <dbReference type="ChEBI" id="CHEBI:57945"/>
        <dbReference type="ChEBI" id="CHEBI:132124"/>
    </reaction>
</comment>
<reference evidence="14 15" key="1">
    <citation type="submission" date="2019-07" db="EMBL/GenBank/DDBJ databases">
        <title>Whole genome shotgun sequence of Acetobacter oeni NBRC 105207.</title>
        <authorList>
            <person name="Hosoyama A."/>
            <person name="Uohara A."/>
            <person name="Ohji S."/>
            <person name="Ichikawa N."/>
        </authorList>
    </citation>
    <scope>NUCLEOTIDE SEQUENCE [LARGE SCALE GENOMIC DNA]</scope>
    <source>
        <strain evidence="14 15">NBRC 105207</strain>
    </source>
</reference>
<evidence type="ECO:0000256" key="11">
    <source>
        <dbReference type="ARBA" id="ARBA00025811"/>
    </source>
</evidence>
<dbReference type="Pfam" id="PF00499">
    <property type="entry name" value="Oxidored_q3"/>
    <property type="match status" value="1"/>
</dbReference>
<dbReference type="NCBIfam" id="NF005162">
    <property type="entry name" value="PRK06638.1-1"/>
    <property type="match status" value="1"/>
</dbReference>
<comment type="caution">
    <text evidence="14">The sequence shown here is derived from an EMBL/GenBank/DDBJ whole genome shotgun (WGS) entry which is preliminary data.</text>
</comment>
<dbReference type="OrthoDB" id="9795409at2"/>
<evidence type="ECO:0000256" key="7">
    <source>
        <dbReference type="ARBA" id="ARBA00022967"/>
    </source>
</evidence>
<keyword evidence="9 13" id="KW-0520">NAD</keyword>
<evidence type="ECO:0000256" key="5">
    <source>
        <dbReference type="ARBA" id="ARBA00022692"/>
    </source>
</evidence>
<dbReference type="Gene3D" id="1.20.120.1200">
    <property type="entry name" value="NADH-ubiquinone/plastoquinone oxidoreductase chain 6, subunit NuoJ"/>
    <property type="match status" value="1"/>
</dbReference>
<dbReference type="EC" id="7.1.1.-" evidence="13"/>
<keyword evidence="8 13" id="KW-1133">Transmembrane helix</keyword>
<evidence type="ECO:0000256" key="1">
    <source>
        <dbReference type="ARBA" id="ARBA00004651"/>
    </source>
</evidence>
<feature type="transmembrane region" description="Helical" evidence="13">
    <location>
        <begin position="56"/>
        <end position="74"/>
    </location>
</feature>
<evidence type="ECO:0000256" key="9">
    <source>
        <dbReference type="ARBA" id="ARBA00023027"/>
    </source>
</evidence>
<evidence type="ECO:0000256" key="3">
    <source>
        <dbReference type="ARBA" id="ARBA00019907"/>
    </source>
</evidence>
<evidence type="ECO:0000256" key="10">
    <source>
        <dbReference type="ARBA" id="ARBA00023136"/>
    </source>
</evidence>
<dbReference type="FunFam" id="1.20.120.1200:FF:000001">
    <property type="entry name" value="NADH-quinone oxidoreductase subunit J"/>
    <property type="match status" value="1"/>
</dbReference>
<keyword evidence="6 13" id="KW-0874">Quinone</keyword>
<sequence length="165" mass="17773">MPVMILFAASLTVIGAVMVITRRIAVHAVLWLVVTFLALACVFTLLGAPFAAALEVIIYAGAIMVLFIFVIMMIGPAQPESDREKEWLRPRAWLGPAILATLLCGELLFGLRATPHTGTPAPITPRDVGLSLFGPCVMMVELASFLLLAGLVTAFHIGRHRPETP</sequence>
<dbReference type="GO" id="GO:0048038">
    <property type="term" value="F:quinone binding"/>
    <property type="evidence" value="ECO:0007669"/>
    <property type="project" value="UniProtKB-UniRule"/>
</dbReference>
<dbReference type="GO" id="GO:0008137">
    <property type="term" value="F:NADH dehydrogenase (ubiquinone) activity"/>
    <property type="evidence" value="ECO:0007669"/>
    <property type="project" value="UniProtKB-UniRule"/>
</dbReference>
<evidence type="ECO:0000256" key="4">
    <source>
        <dbReference type="ARBA" id="ARBA00022475"/>
    </source>
</evidence>
<proteinExistence type="inferred from homology"/>
<feature type="transmembrane region" description="Helical" evidence="13">
    <location>
        <begin position="28"/>
        <end position="50"/>
    </location>
</feature>
<evidence type="ECO:0000256" key="8">
    <source>
        <dbReference type="ARBA" id="ARBA00022989"/>
    </source>
</evidence>
<organism evidence="14 15">
    <name type="scientific">Acetobacter oeni</name>
    <dbReference type="NCBI Taxonomy" id="304077"/>
    <lineage>
        <taxon>Bacteria</taxon>
        <taxon>Pseudomonadati</taxon>
        <taxon>Pseudomonadota</taxon>
        <taxon>Alphaproteobacteria</taxon>
        <taxon>Acetobacterales</taxon>
        <taxon>Acetobacteraceae</taxon>
        <taxon>Acetobacter</taxon>
    </lineage>
</organism>
<feature type="transmembrane region" description="Helical" evidence="13">
    <location>
        <begin position="94"/>
        <end position="112"/>
    </location>
</feature>
<evidence type="ECO:0000256" key="6">
    <source>
        <dbReference type="ARBA" id="ARBA00022719"/>
    </source>
</evidence>
<keyword evidence="14" id="KW-0830">Ubiquinone</keyword>
<dbReference type="GO" id="GO:0005886">
    <property type="term" value="C:plasma membrane"/>
    <property type="evidence" value="ECO:0007669"/>
    <property type="project" value="UniProtKB-SubCell"/>
</dbReference>
<evidence type="ECO:0000313" key="14">
    <source>
        <dbReference type="EMBL" id="GEN62305.1"/>
    </source>
</evidence>
<protein>
    <recommendedName>
        <fullName evidence="3 13">NADH-quinone oxidoreductase subunit J</fullName>
        <ecNumber evidence="13">7.1.1.-</ecNumber>
    </recommendedName>
</protein>
<gene>
    <name evidence="14" type="primary">nuoJ</name>
    <name evidence="14" type="ORF">AOE01nite_05290</name>
</gene>
<keyword evidence="5 13" id="KW-0812">Transmembrane</keyword>